<evidence type="ECO:0000313" key="12">
    <source>
        <dbReference type="Proteomes" id="UP000178377"/>
    </source>
</evidence>
<evidence type="ECO:0000256" key="9">
    <source>
        <dbReference type="RuleBase" id="RU004016"/>
    </source>
</evidence>
<evidence type="ECO:0000256" key="5">
    <source>
        <dbReference type="ARBA" id="ARBA00022984"/>
    </source>
</evidence>
<dbReference type="InterPro" id="IPR012338">
    <property type="entry name" value="Beta-lactam/transpept-like"/>
</dbReference>
<evidence type="ECO:0000313" key="11">
    <source>
        <dbReference type="EMBL" id="OGE90502.1"/>
    </source>
</evidence>
<evidence type="ECO:0000256" key="3">
    <source>
        <dbReference type="ARBA" id="ARBA00022801"/>
    </source>
</evidence>
<keyword evidence="6" id="KW-0961">Cell wall biogenesis/degradation</keyword>
<reference evidence="11 12" key="1">
    <citation type="journal article" date="2016" name="Nat. Commun.">
        <title>Thousands of microbial genomes shed light on interconnected biogeochemical processes in an aquifer system.</title>
        <authorList>
            <person name="Anantharaman K."/>
            <person name="Brown C.T."/>
            <person name="Hug L.A."/>
            <person name="Sharon I."/>
            <person name="Castelle C.J."/>
            <person name="Probst A.J."/>
            <person name="Thomas B.C."/>
            <person name="Singh A."/>
            <person name="Wilkins M.J."/>
            <person name="Karaoz U."/>
            <person name="Brodie E.L."/>
            <person name="Williams K.H."/>
            <person name="Hubbard S.S."/>
            <person name="Banfield J.F."/>
        </authorList>
    </citation>
    <scope>NUCLEOTIDE SEQUENCE [LARGE SCALE GENOMIC DNA]</scope>
</reference>
<comment type="similarity">
    <text evidence="1 9">Belongs to the peptidase S11 family.</text>
</comment>
<dbReference type="Proteomes" id="UP000178377">
    <property type="component" value="Unassembled WGS sequence"/>
</dbReference>
<accession>A0A1F5PLG6</accession>
<evidence type="ECO:0000256" key="1">
    <source>
        <dbReference type="ARBA" id="ARBA00007164"/>
    </source>
</evidence>
<protein>
    <recommendedName>
        <fullName evidence="10">Peptidase S11 D-alanyl-D-alanine carboxypeptidase A N-terminal domain-containing protein</fullName>
    </recommendedName>
</protein>
<evidence type="ECO:0000259" key="10">
    <source>
        <dbReference type="Pfam" id="PF00768"/>
    </source>
</evidence>
<evidence type="ECO:0000256" key="6">
    <source>
        <dbReference type="ARBA" id="ARBA00023316"/>
    </source>
</evidence>
<dbReference type="Gene3D" id="3.40.710.10">
    <property type="entry name" value="DD-peptidase/beta-lactamase superfamily"/>
    <property type="match status" value="1"/>
</dbReference>
<feature type="active site" description="Proton acceptor" evidence="7">
    <location>
        <position position="96"/>
    </location>
</feature>
<evidence type="ECO:0000256" key="7">
    <source>
        <dbReference type="PIRSR" id="PIRSR618044-1"/>
    </source>
</evidence>
<dbReference type="PRINTS" id="PR00725">
    <property type="entry name" value="DADACBPTASE1"/>
</dbReference>
<organism evidence="11 12">
    <name type="scientific">Candidatus Doudnabacteria bacterium RIFCSPHIGHO2_01_FULL_50_11</name>
    <dbReference type="NCBI Taxonomy" id="1817828"/>
    <lineage>
        <taxon>Bacteria</taxon>
        <taxon>Candidatus Doudnaibacteriota</taxon>
    </lineage>
</organism>
<keyword evidence="2" id="KW-0732">Signal</keyword>
<dbReference type="InterPro" id="IPR001967">
    <property type="entry name" value="Peptidase_S11_N"/>
</dbReference>
<keyword evidence="5" id="KW-0573">Peptidoglycan synthesis</keyword>
<name>A0A1F5PLG6_9BACT</name>
<evidence type="ECO:0000256" key="2">
    <source>
        <dbReference type="ARBA" id="ARBA00022729"/>
    </source>
</evidence>
<dbReference type="GO" id="GO:0071555">
    <property type="term" value="P:cell wall organization"/>
    <property type="evidence" value="ECO:0007669"/>
    <property type="project" value="UniProtKB-KW"/>
</dbReference>
<feature type="domain" description="Peptidase S11 D-alanyl-D-alanine carboxypeptidase A N-terminal" evidence="10">
    <location>
        <begin position="61"/>
        <end position="285"/>
    </location>
</feature>
<feature type="active site" description="Acyl-ester intermediate" evidence="7">
    <location>
        <position position="93"/>
    </location>
</feature>
<dbReference type="AlphaFoldDB" id="A0A1F5PLG6"/>
<comment type="caution">
    <text evidence="11">The sequence shown here is derived from an EMBL/GenBank/DDBJ whole genome shotgun (WGS) entry which is preliminary data.</text>
</comment>
<dbReference type="EMBL" id="MFEO01000011">
    <property type="protein sequence ID" value="OGE90502.1"/>
    <property type="molecule type" value="Genomic_DNA"/>
</dbReference>
<dbReference type="GO" id="GO:0009002">
    <property type="term" value="F:serine-type D-Ala-D-Ala carboxypeptidase activity"/>
    <property type="evidence" value="ECO:0007669"/>
    <property type="project" value="InterPro"/>
</dbReference>
<dbReference type="SUPFAM" id="SSF56601">
    <property type="entry name" value="beta-lactamase/transpeptidase-like"/>
    <property type="match status" value="1"/>
</dbReference>
<keyword evidence="4" id="KW-0133">Cell shape</keyword>
<dbReference type="STRING" id="1817828.A2722_02725"/>
<dbReference type="GO" id="GO:0009252">
    <property type="term" value="P:peptidoglycan biosynthetic process"/>
    <property type="evidence" value="ECO:0007669"/>
    <property type="project" value="UniProtKB-KW"/>
</dbReference>
<feature type="active site" evidence="7">
    <location>
        <position position="149"/>
    </location>
</feature>
<evidence type="ECO:0000256" key="8">
    <source>
        <dbReference type="PIRSR" id="PIRSR618044-2"/>
    </source>
</evidence>
<dbReference type="GO" id="GO:0008360">
    <property type="term" value="P:regulation of cell shape"/>
    <property type="evidence" value="ECO:0007669"/>
    <property type="project" value="UniProtKB-KW"/>
</dbReference>
<dbReference type="PANTHER" id="PTHR21581">
    <property type="entry name" value="D-ALANYL-D-ALANINE CARBOXYPEPTIDASE"/>
    <property type="match status" value="1"/>
</dbReference>
<dbReference type="PANTHER" id="PTHR21581:SF6">
    <property type="entry name" value="TRAFFICKING PROTEIN PARTICLE COMPLEX SUBUNIT 12"/>
    <property type="match status" value="1"/>
</dbReference>
<dbReference type="Pfam" id="PF00768">
    <property type="entry name" value="Peptidase_S11"/>
    <property type="match status" value="1"/>
</dbReference>
<sequence length="306" mass="33179">MHRKQQTLSIASALLVALSGSFVPIAIQDSSQPYRGVSGLSISTLPMAKEAPPYLRDFSTPLTLEAASALAIDITAHRRLYEKSPTEKRATASLAKLMTAIVVESIADLASVVQVLQEDLNGVPTPVMGLVVGEKISIESLMRGMLVESANDAASVLARTTAGSQERFVELMNLMAGAMGLRDTVFKNPTGLDEEGEFSTADDLSLLAEESLRYEKISKIVRLKSDTVTSSDGTIIHYLRNSNRLLEDPRVEGMKTGFTDQARGNLILLIAGPPGHLLLTVVLGSENREAESEKLMKWILDSYEFD</sequence>
<dbReference type="InterPro" id="IPR018044">
    <property type="entry name" value="Peptidase_S11"/>
</dbReference>
<gene>
    <name evidence="11" type="ORF">A2722_02725</name>
</gene>
<dbReference type="GO" id="GO:0006508">
    <property type="term" value="P:proteolysis"/>
    <property type="evidence" value="ECO:0007669"/>
    <property type="project" value="InterPro"/>
</dbReference>
<evidence type="ECO:0000256" key="4">
    <source>
        <dbReference type="ARBA" id="ARBA00022960"/>
    </source>
</evidence>
<proteinExistence type="inferred from homology"/>
<feature type="binding site" evidence="8">
    <location>
        <position position="255"/>
    </location>
    <ligand>
        <name>substrate</name>
    </ligand>
</feature>
<keyword evidence="3" id="KW-0378">Hydrolase</keyword>